<evidence type="ECO:0000259" key="1">
    <source>
        <dbReference type="Pfam" id="PF06985"/>
    </source>
</evidence>
<evidence type="ECO:0000313" key="3">
    <source>
        <dbReference type="Proteomes" id="UP000700596"/>
    </source>
</evidence>
<feature type="domain" description="Heterokaryon incompatibility" evidence="1">
    <location>
        <begin position="1"/>
        <end position="53"/>
    </location>
</feature>
<organism evidence="2 3">
    <name type="scientific">Dendryphion nanum</name>
    <dbReference type="NCBI Taxonomy" id="256645"/>
    <lineage>
        <taxon>Eukaryota</taxon>
        <taxon>Fungi</taxon>
        <taxon>Dikarya</taxon>
        <taxon>Ascomycota</taxon>
        <taxon>Pezizomycotina</taxon>
        <taxon>Dothideomycetes</taxon>
        <taxon>Pleosporomycetidae</taxon>
        <taxon>Pleosporales</taxon>
        <taxon>Torulaceae</taxon>
        <taxon>Dendryphion</taxon>
    </lineage>
</organism>
<reference evidence="2" key="1">
    <citation type="journal article" date="2021" name="Nat. Commun.">
        <title>Genetic determinants of endophytism in the Arabidopsis root mycobiome.</title>
        <authorList>
            <person name="Mesny F."/>
            <person name="Miyauchi S."/>
            <person name="Thiergart T."/>
            <person name="Pickel B."/>
            <person name="Atanasova L."/>
            <person name="Karlsson M."/>
            <person name="Huettel B."/>
            <person name="Barry K.W."/>
            <person name="Haridas S."/>
            <person name="Chen C."/>
            <person name="Bauer D."/>
            <person name="Andreopoulos W."/>
            <person name="Pangilinan J."/>
            <person name="LaButti K."/>
            <person name="Riley R."/>
            <person name="Lipzen A."/>
            <person name="Clum A."/>
            <person name="Drula E."/>
            <person name="Henrissat B."/>
            <person name="Kohler A."/>
            <person name="Grigoriev I.V."/>
            <person name="Martin F.M."/>
            <person name="Hacquard S."/>
        </authorList>
    </citation>
    <scope>NUCLEOTIDE SEQUENCE</scope>
    <source>
        <strain evidence="2">MPI-CAGE-CH-0243</strain>
    </source>
</reference>
<keyword evidence="3" id="KW-1185">Reference proteome</keyword>
<evidence type="ECO:0000313" key="2">
    <source>
        <dbReference type="EMBL" id="KAH7123700.1"/>
    </source>
</evidence>
<dbReference type="Pfam" id="PF06985">
    <property type="entry name" value="HET"/>
    <property type="match status" value="1"/>
</dbReference>
<dbReference type="AlphaFoldDB" id="A0A9P9DQ79"/>
<protein>
    <recommendedName>
        <fullName evidence="1">Heterokaryon incompatibility domain-containing protein</fullName>
    </recommendedName>
</protein>
<dbReference type="PANTHER" id="PTHR33112">
    <property type="entry name" value="DOMAIN PROTEIN, PUTATIVE-RELATED"/>
    <property type="match status" value="1"/>
</dbReference>
<dbReference type="PANTHER" id="PTHR33112:SF16">
    <property type="entry name" value="HETEROKARYON INCOMPATIBILITY DOMAIN-CONTAINING PROTEIN"/>
    <property type="match status" value="1"/>
</dbReference>
<proteinExistence type="predicted"/>
<dbReference type="EMBL" id="JAGMWT010000008">
    <property type="protein sequence ID" value="KAH7123700.1"/>
    <property type="molecule type" value="Genomic_DNA"/>
</dbReference>
<name>A0A9P9DQ79_9PLEO</name>
<sequence length="55" mass="6031">QYLLVDSLCIIQDDLGDLKKEAATICDVYRNSYLTIMALGASGDNEGLFGKQYPS</sequence>
<gene>
    <name evidence="2" type="ORF">B0J11DRAFT_435784</name>
</gene>
<comment type="caution">
    <text evidence="2">The sequence shown here is derived from an EMBL/GenBank/DDBJ whole genome shotgun (WGS) entry which is preliminary data.</text>
</comment>
<accession>A0A9P9DQ79</accession>
<dbReference type="InterPro" id="IPR010730">
    <property type="entry name" value="HET"/>
</dbReference>
<feature type="non-terminal residue" evidence="2">
    <location>
        <position position="1"/>
    </location>
</feature>
<dbReference type="OrthoDB" id="2958217at2759"/>
<dbReference type="Proteomes" id="UP000700596">
    <property type="component" value="Unassembled WGS sequence"/>
</dbReference>